<dbReference type="Gene3D" id="3.10.100.10">
    <property type="entry name" value="Mannose-Binding Protein A, subunit A"/>
    <property type="match status" value="1"/>
</dbReference>
<dbReference type="Ensembl" id="ENSFTIT00000005005.1">
    <property type="protein sequence ID" value="ENSFTIP00000004771.1"/>
    <property type="gene ID" value="ENSFTIG00000003307.1"/>
</dbReference>
<dbReference type="PROSITE" id="PS50041">
    <property type="entry name" value="C_TYPE_LECTIN_2"/>
    <property type="match status" value="1"/>
</dbReference>
<dbReference type="Pfam" id="PF00059">
    <property type="entry name" value="Lectin_C"/>
    <property type="match status" value="1"/>
</dbReference>
<evidence type="ECO:0000256" key="1">
    <source>
        <dbReference type="ARBA" id="ARBA00023157"/>
    </source>
</evidence>
<evidence type="ECO:0000313" key="5">
    <source>
        <dbReference type="Proteomes" id="UP000694562"/>
    </source>
</evidence>
<evidence type="ECO:0000313" key="4">
    <source>
        <dbReference type="Ensembl" id="ENSFTIP00000004771.1"/>
    </source>
</evidence>
<dbReference type="InterPro" id="IPR016186">
    <property type="entry name" value="C-type_lectin-like/link_sf"/>
</dbReference>
<dbReference type="OrthoDB" id="6369810at2759"/>
<keyword evidence="2" id="KW-0732">Signal</keyword>
<feature type="signal peptide" evidence="2">
    <location>
        <begin position="1"/>
        <end position="49"/>
    </location>
</feature>
<evidence type="ECO:0000259" key="3">
    <source>
        <dbReference type="PROSITE" id="PS50041"/>
    </source>
</evidence>
<protein>
    <recommendedName>
        <fullName evidence="3">C-type lectin domain-containing protein</fullName>
    </recommendedName>
</protein>
<keyword evidence="1" id="KW-1015">Disulfide bond</keyword>
<dbReference type="InterPro" id="IPR050976">
    <property type="entry name" value="Snaclec"/>
</dbReference>
<dbReference type="SUPFAM" id="SSF56436">
    <property type="entry name" value="C-type lectin-like"/>
    <property type="match status" value="1"/>
</dbReference>
<dbReference type="PANTHER" id="PTHR22991:SF40">
    <property type="entry name" value="PROTEIN CBG13490"/>
    <property type="match status" value="1"/>
</dbReference>
<organism evidence="4 5">
    <name type="scientific">Falco tinnunculus</name>
    <name type="common">Common kestrel</name>
    <dbReference type="NCBI Taxonomy" id="100819"/>
    <lineage>
        <taxon>Eukaryota</taxon>
        <taxon>Metazoa</taxon>
        <taxon>Chordata</taxon>
        <taxon>Craniata</taxon>
        <taxon>Vertebrata</taxon>
        <taxon>Euteleostomi</taxon>
        <taxon>Archelosauria</taxon>
        <taxon>Archosauria</taxon>
        <taxon>Dinosauria</taxon>
        <taxon>Saurischia</taxon>
        <taxon>Theropoda</taxon>
        <taxon>Coelurosauria</taxon>
        <taxon>Aves</taxon>
        <taxon>Neognathae</taxon>
        <taxon>Neoaves</taxon>
        <taxon>Telluraves</taxon>
        <taxon>Australaves</taxon>
        <taxon>Falconiformes</taxon>
        <taxon>Falconidae</taxon>
        <taxon>Falco</taxon>
    </lineage>
</organism>
<name>A0A8C4TZG0_FALTI</name>
<accession>A0A8C4TZG0</accession>
<dbReference type="SMART" id="SM00034">
    <property type="entry name" value="CLECT"/>
    <property type="match status" value="1"/>
</dbReference>
<dbReference type="PANTHER" id="PTHR22991">
    <property type="entry name" value="PROTEIN CBG13490"/>
    <property type="match status" value="1"/>
</dbReference>
<keyword evidence="5" id="KW-1185">Reference proteome</keyword>
<sequence length="248" mass="26014">MGVSPGWQGGTGLTAVIAPLKGTEGAGAPSPTMLPCLLLTLALLSSASARHPGKCPLGCPPHGDTVGTPLVPPRPLSGASPKVGLVVPGQDTQCPLESETRALHVPNTLGATSFRYIFVARHQAFDSAQQTCIQCYRGNLASIHSHHINTFLQRQARCHIAGTSQLWIGAITQRLVRDNPHPRWTDGSPWNYSQWKFGHPRCLVSRCTTLSSQGQWGEGHGGHPGPGGAVLGASARGCVGRAHGDLVG</sequence>
<dbReference type="InterPro" id="IPR016187">
    <property type="entry name" value="CTDL_fold"/>
</dbReference>
<feature type="chain" id="PRO_5034153636" description="C-type lectin domain-containing protein" evidence="2">
    <location>
        <begin position="50"/>
        <end position="248"/>
    </location>
</feature>
<evidence type="ECO:0000256" key="2">
    <source>
        <dbReference type="SAM" id="SignalP"/>
    </source>
</evidence>
<dbReference type="Proteomes" id="UP000694562">
    <property type="component" value="Unplaced"/>
</dbReference>
<reference evidence="4" key="2">
    <citation type="submission" date="2025-09" db="UniProtKB">
        <authorList>
            <consortium name="Ensembl"/>
        </authorList>
    </citation>
    <scope>IDENTIFICATION</scope>
</reference>
<feature type="domain" description="C-type lectin" evidence="3">
    <location>
        <begin position="116"/>
        <end position="218"/>
    </location>
</feature>
<dbReference type="AlphaFoldDB" id="A0A8C4TZG0"/>
<dbReference type="OMA" id="FCWTDGS"/>
<dbReference type="InterPro" id="IPR001304">
    <property type="entry name" value="C-type_lectin-like"/>
</dbReference>
<reference evidence="4" key="1">
    <citation type="submission" date="2025-08" db="UniProtKB">
        <authorList>
            <consortium name="Ensembl"/>
        </authorList>
    </citation>
    <scope>IDENTIFICATION</scope>
</reference>
<proteinExistence type="predicted"/>